<evidence type="ECO:0000313" key="1">
    <source>
        <dbReference type="EMBL" id="JAA79517.1"/>
    </source>
</evidence>
<dbReference type="EMBL" id="GAIX01013043">
    <property type="protein sequence ID" value="JAA79517.1"/>
    <property type="molecule type" value="Transcribed_RNA"/>
</dbReference>
<proteinExistence type="predicted"/>
<protein>
    <submittedName>
        <fullName evidence="1">Uncharacterized protein</fullName>
    </submittedName>
</protein>
<reference evidence="1" key="1">
    <citation type="journal article" date="2013" name="BMC Genomics">
        <title>Unscrambling butterfly oogenesis.</title>
        <authorList>
            <person name="Carter J.M."/>
            <person name="Baker S.C."/>
            <person name="Pink R."/>
            <person name="Carter D.R."/>
            <person name="Collins A."/>
            <person name="Tomlin J."/>
            <person name="Gibbs M."/>
            <person name="Breuker C.J."/>
        </authorList>
    </citation>
    <scope>NUCLEOTIDE SEQUENCE</scope>
    <source>
        <tissue evidence="1">Ovary</tissue>
    </source>
</reference>
<organism evidence="1">
    <name type="scientific">Pararge aegeria</name>
    <name type="common">speckled wood butterfly</name>
    <dbReference type="NCBI Taxonomy" id="116150"/>
    <lineage>
        <taxon>Eukaryota</taxon>
        <taxon>Metazoa</taxon>
        <taxon>Ecdysozoa</taxon>
        <taxon>Arthropoda</taxon>
        <taxon>Hexapoda</taxon>
        <taxon>Insecta</taxon>
        <taxon>Pterygota</taxon>
        <taxon>Neoptera</taxon>
        <taxon>Endopterygota</taxon>
        <taxon>Lepidoptera</taxon>
        <taxon>Glossata</taxon>
        <taxon>Ditrysia</taxon>
        <taxon>Papilionoidea</taxon>
        <taxon>Nymphalidae</taxon>
        <taxon>Satyrinae</taxon>
        <taxon>Satyrini</taxon>
        <taxon>Parargina</taxon>
        <taxon>Pararge</taxon>
    </lineage>
</organism>
<dbReference type="AlphaFoldDB" id="S4PSX2"/>
<name>S4PSX2_9NEOP</name>
<sequence length="73" mass="8467">WNTTQRRRALKLTSQKPAPAVCVKKFATLKAGFPNRRATTDKCVLMPRSIFDVFFIILSAKCDIFYLRLFIRS</sequence>
<feature type="non-terminal residue" evidence="1">
    <location>
        <position position="1"/>
    </location>
</feature>
<accession>S4PSX2</accession>
<feature type="non-terminal residue" evidence="1">
    <location>
        <position position="73"/>
    </location>
</feature>
<reference evidence="1" key="2">
    <citation type="submission" date="2013-05" db="EMBL/GenBank/DDBJ databases">
        <authorList>
            <person name="Carter J.-M."/>
            <person name="Baker S.C."/>
            <person name="Pink R."/>
            <person name="Carter D.R.F."/>
            <person name="Collins A."/>
            <person name="Tomlin J."/>
            <person name="Gibbs M."/>
            <person name="Breuker C.J."/>
        </authorList>
    </citation>
    <scope>NUCLEOTIDE SEQUENCE</scope>
    <source>
        <tissue evidence="1">Ovary</tissue>
    </source>
</reference>